<evidence type="ECO:0000313" key="5">
    <source>
        <dbReference type="EMBL" id="OGK46799.1"/>
    </source>
</evidence>
<protein>
    <recommendedName>
        <fullName evidence="4">Ribosome recycling factor domain-containing protein</fullName>
    </recommendedName>
</protein>
<sequence>MDDILDKFKTQTDTSVQILEEELKGIRTGRANSGMVENMIVQTYGGSTSLKLRELATITTEGPVTLAISPFDPATVKDIEKAILTSPIGINPQTEGVKIYLRIPPMSEEQRKKYVKLVSQLIEDTKNTIRHERDEARKVIKRLFDEKSVSEDEKFRTEKEIDSLTTTSSTRLHELKEKKEKEIMEV</sequence>
<evidence type="ECO:0000313" key="6">
    <source>
        <dbReference type="Proteomes" id="UP000177141"/>
    </source>
</evidence>
<evidence type="ECO:0000256" key="1">
    <source>
        <dbReference type="ARBA" id="ARBA00005912"/>
    </source>
</evidence>
<dbReference type="Proteomes" id="UP000177141">
    <property type="component" value="Unassembled WGS sequence"/>
</dbReference>
<dbReference type="InterPro" id="IPR002661">
    <property type="entry name" value="Ribosome_recyc_fac"/>
</dbReference>
<accession>A0A1F7ITU8</accession>
<proteinExistence type="inferred from homology"/>
<dbReference type="PANTHER" id="PTHR20982">
    <property type="entry name" value="RIBOSOME RECYCLING FACTOR"/>
    <property type="match status" value="1"/>
</dbReference>
<gene>
    <name evidence="5" type="ORF">A3A93_06075</name>
</gene>
<dbReference type="EMBL" id="MGAL01000039">
    <property type="protein sequence ID" value="OGK46799.1"/>
    <property type="molecule type" value="Genomic_DNA"/>
</dbReference>
<comment type="caution">
    <text evidence="5">The sequence shown here is derived from an EMBL/GenBank/DDBJ whole genome shotgun (WGS) entry which is preliminary data.</text>
</comment>
<evidence type="ECO:0000256" key="2">
    <source>
        <dbReference type="ARBA" id="ARBA00022917"/>
    </source>
</evidence>
<dbReference type="AlphaFoldDB" id="A0A1F7ITU8"/>
<reference evidence="5 6" key="1">
    <citation type="journal article" date="2016" name="Nat. Commun.">
        <title>Thousands of microbial genomes shed light on interconnected biogeochemical processes in an aquifer system.</title>
        <authorList>
            <person name="Anantharaman K."/>
            <person name="Brown C.T."/>
            <person name="Hug L.A."/>
            <person name="Sharon I."/>
            <person name="Castelle C.J."/>
            <person name="Probst A.J."/>
            <person name="Thomas B.C."/>
            <person name="Singh A."/>
            <person name="Wilkins M.J."/>
            <person name="Karaoz U."/>
            <person name="Brodie E.L."/>
            <person name="Williams K.H."/>
            <person name="Hubbard S.S."/>
            <person name="Banfield J.F."/>
        </authorList>
    </citation>
    <scope>NUCLEOTIDE SEQUENCE [LARGE SCALE GENOMIC DNA]</scope>
</reference>
<keyword evidence="2" id="KW-0648">Protein biosynthesis</keyword>
<comment type="similarity">
    <text evidence="1">Belongs to the RRF family.</text>
</comment>
<dbReference type="GO" id="GO:0006412">
    <property type="term" value="P:translation"/>
    <property type="evidence" value="ECO:0007669"/>
    <property type="project" value="UniProtKB-KW"/>
</dbReference>
<dbReference type="SUPFAM" id="SSF55194">
    <property type="entry name" value="Ribosome recycling factor, RRF"/>
    <property type="match status" value="1"/>
</dbReference>
<name>A0A1F7ITU8_9BACT</name>
<dbReference type="Gene3D" id="1.10.132.20">
    <property type="entry name" value="Ribosome-recycling factor"/>
    <property type="match status" value="1"/>
</dbReference>
<feature type="compositionally biased region" description="Basic and acidic residues" evidence="3">
    <location>
        <begin position="171"/>
        <end position="186"/>
    </location>
</feature>
<dbReference type="InterPro" id="IPR036191">
    <property type="entry name" value="RRF_sf"/>
</dbReference>
<dbReference type="PANTHER" id="PTHR20982:SF3">
    <property type="entry name" value="MITOCHONDRIAL RIBOSOME RECYCLING FACTOR PSEUDO 1"/>
    <property type="match status" value="1"/>
</dbReference>
<feature type="domain" description="Ribosome recycling factor" evidence="4">
    <location>
        <begin position="19"/>
        <end position="184"/>
    </location>
</feature>
<dbReference type="GO" id="GO:0043023">
    <property type="term" value="F:ribosomal large subunit binding"/>
    <property type="evidence" value="ECO:0007669"/>
    <property type="project" value="TreeGrafter"/>
</dbReference>
<feature type="region of interest" description="Disordered" evidence="3">
    <location>
        <begin position="166"/>
        <end position="186"/>
    </location>
</feature>
<dbReference type="Gene3D" id="3.30.1360.40">
    <property type="match status" value="1"/>
</dbReference>
<dbReference type="InterPro" id="IPR023584">
    <property type="entry name" value="Ribosome_recyc_fac_dom"/>
</dbReference>
<organism evidence="5 6">
    <name type="scientific">Candidatus Roizmanbacteria bacterium RIFCSPLOWO2_01_FULL_38_12</name>
    <dbReference type="NCBI Taxonomy" id="1802061"/>
    <lineage>
        <taxon>Bacteria</taxon>
        <taxon>Candidatus Roizmaniibacteriota</taxon>
    </lineage>
</organism>
<dbReference type="Pfam" id="PF01765">
    <property type="entry name" value="RRF"/>
    <property type="match status" value="1"/>
</dbReference>
<dbReference type="FunFam" id="3.30.1360.40:FF:000001">
    <property type="entry name" value="Ribosome-recycling factor"/>
    <property type="match status" value="1"/>
</dbReference>
<dbReference type="STRING" id="1802061.A3A93_06075"/>
<evidence type="ECO:0000259" key="4">
    <source>
        <dbReference type="Pfam" id="PF01765"/>
    </source>
</evidence>
<evidence type="ECO:0000256" key="3">
    <source>
        <dbReference type="SAM" id="MobiDB-lite"/>
    </source>
</evidence>